<sequence>MGLCLECLLKRCMITPRLVAFLSLAKPSMDVHGRKLKRSGLHCLITKMIIFMTEISMKMMILQLSGRKEQLKLQLQGYRLRRLKKSSNRNNICSLRNSSIQCENVNYCVKKSYKQGIETLRADMDDIHAENDEKVAILAHLETLHKELQGENAEDLRFLESLKMLKTEFEVDLGSKKKQIEDELQALLDRITAIIEDMQQLENEKKEATKENQRLSEIVAIPKNTKESGFTEGAKDLCEEDSKLRGQSYETTSELIKTKDQRNSYIKDHEDLIEKLEDMVQTFHDQLRVLAGNTKIIAYENDKLQREANLLVRKGDYSNKNLILSQFELKSFAQEFKGLTDEYNDSDSESSRYIAELKKNLRNQDFVISDLKKKFASQMNHISDLGNKSERQLSQITHFQNELEKIDQIKYEERYTKLSGDLRKTEEQRKIHEEDLENAYAGLAAKLKLFSDDLDTHKTQRAKQKGKVVETLQNLEGINTETNKLLKEIEVLDTKEFTDSNRNRVCDKLSEERESLDDKLQFYTDEKNKVFKELQDSLSDLKERQFNVSEQEELLISLHEDIKKIRILIQEKRTIIVEIEEDIHIAEERIEELQRLIADRDQEIEDLLKQLAQRNTRIKQLTDTLGSAPPSPPKKVAYKAKKGDEVDELLAKYIQDCPVPVKRLGSGFYLFGTRKIYAKIMNGKLVIRVGGYMVTQKFIETYSDQELIKIKSILEKEGLSSIDEIDLEDYCLNKSKTAYGNVRGEKSPSASSPGSHGAQLRNHLDSRRQ</sequence>
<evidence type="ECO:0000256" key="1">
    <source>
        <dbReference type="SAM" id="Coils"/>
    </source>
</evidence>
<keyword evidence="4" id="KW-1185">Reference proteome</keyword>
<dbReference type="AlphaFoldDB" id="A0AAD1Y6A4"/>
<dbReference type="GO" id="GO:0008017">
    <property type="term" value="F:microtubule binding"/>
    <property type="evidence" value="ECO:0007669"/>
    <property type="project" value="InterPro"/>
</dbReference>
<evidence type="ECO:0000313" key="3">
    <source>
        <dbReference type="EMBL" id="CAI2385407.1"/>
    </source>
</evidence>
<feature type="coiled-coil region" evidence="1">
    <location>
        <begin position="506"/>
        <end position="544"/>
    </location>
</feature>
<gene>
    <name evidence="3" type="ORF">ECRASSUSDP1_LOCUS26969</name>
</gene>
<feature type="coiled-coil region" evidence="1">
    <location>
        <begin position="569"/>
        <end position="624"/>
    </location>
</feature>
<name>A0AAD1Y6A4_EUPCR</name>
<keyword evidence="1" id="KW-0175">Coiled coil</keyword>
<protein>
    <submittedName>
        <fullName evidence="3">Uncharacterized protein</fullName>
    </submittedName>
</protein>
<organism evidence="3 4">
    <name type="scientific">Euplotes crassus</name>
    <dbReference type="NCBI Taxonomy" id="5936"/>
    <lineage>
        <taxon>Eukaryota</taxon>
        <taxon>Sar</taxon>
        <taxon>Alveolata</taxon>
        <taxon>Ciliophora</taxon>
        <taxon>Intramacronucleata</taxon>
        <taxon>Spirotrichea</taxon>
        <taxon>Hypotrichia</taxon>
        <taxon>Euplotida</taxon>
        <taxon>Euplotidae</taxon>
        <taxon>Moneuplotes</taxon>
    </lineage>
</organism>
<dbReference type="Gene3D" id="3.30.920.20">
    <property type="entry name" value="Gas2-like domain"/>
    <property type="match status" value="1"/>
</dbReference>
<evidence type="ECO:0000313" key="4">
    <source>
        <dbReference type="Proteomes" id="UP001295684"/>
    </source>
</evidence>
<accession>A0AAD1Y6A4</accession>
<feature type="coiled-coil region" evidence="1">
    <location>
        <begin position="177"/>
        <end position="218"/>
    </location>
</feature>
<evidence type="ECO:0000256" key="2">
    <source>
        <dbReference type="SAM" id="MobiDB-lite"/>
    </source>
</evidence>
<reference evidence="3" key="1">
    <citation type="submission" date="2023-07" db="EMBL/GenBank/DDBJ databases">
        <authorList>
            <consortium name="AG Swart"/>
            <person name="Singh M."/>
            <person name="Singh A."/>
            <person name="Seah K."/>
            <person name="Emmerich C."/>
        </authorList>
    </citation>
    <scope>NUCLEOTIDE SEQUENCE</scope>
    <source>
        <strain evidence="3">DP1</strain>
    </source>
</reference>
<dbReference type="EMBL" id="CAMPGE010027812">
    <property type="protein sequence ID" value="CAI2385407.1"/>
    <property type="molecule type" value="Genomic_DNA"/>
</dbReference>
<feature type="region of interest" description="Disordered" evidence="2">
    <location>
        <begin position="740"/>
        <end position="769"/>
    </location>
</feature>
<feature type="coiled-coil region" evidence="1">
    <location>
        <begin position="415"/>
        <end position="442"/>
    </location>
</feature>
<dbReference type="InterPro" id="IPR036534">
    <property type="entry name" value="GAR_dom_sf"/>
</dbReference>
<comment type="caution">
    <text evidence="3">The sequence shown here is derived from an EMBL/GenBank/DDBJ whole genome shotgun (WGS) entry which is preliminary data.</text>
</comment>
<dbReference type="Proteomes" id="UP001295684">
    <property type="component" value="Unassembled WGS sequence"/>
</dbReference>
<feature type="compositionally biased region" description="Low complexity" evidence="2">
    <location>
        <begin position="747"/>
        <end position="758"/>
    </location>
</feature>
<dbReference type="SUPFAM" id="SSF143575">
    <property type="entry name" value="GAS2 domain-like"/>
    <property type="match status" value="1"/>
</dbReference>
<proteinExistence type="predicted"/>